<reference evidence="2 3" key="1">
    <citation type="submission" date="2023-01" db="EMBL/GenBank/DDBJ databases">
        <title>Analysis of 21 Apiospora genomes using comparative genomics revels a genus with tremendous synthesis potential of carbohydrate active enzymes and secondary metabolites.</title>
        <authorList>
            <person name="Sorensen T."/>
        </authorList>
    </citation>
    <scope>NUCLEOTIDE SEQUENCE [LARGE SCALE GENOMIC DNA]</scope>
    <source>
        <strain evidence="2 3">CBS 24483</strain>
    </source>
</reference>
<feature type="compositionally biased region" description="Low complexity" evidence="1">
    <location>
        <begin position="136"/>
        <end position="158"/>
    </location>
</feature>
<accession>A0ABR1Q653</accession>
<feature type="region of interest" description="Disordered" evidence="1">
    <location>
        <begin position="1"/>
        <end position="158"/>
    </location>
</feature>
<gene>
    <name evidence="2" type="ORF">PG986_008916</name>
</gene>
<dbReference type="Proteomes" id="UP001391051">
    <property type="component" value="Unassembled WGS sequence"/>
</dbReference>
<comment type="caution">
    <text evidence="2">The sequence shown here is derived from an EMBL/GenBank/DDBJ whole genome shotgun (WGS) entry which is preliminary data.</text>
</comment>
<evidence type="ECO:0000256" key="1">
    <source>
        <dbReference type="SAM" id="MobiDB-lite"/>
    </source>
</evidence>
<evidence type="ECO:0000313" key="3">
    <source>
        <dbReference type="Proteomes" id="UP001391051"/>
    </source>
</evidence>
<keyword evidence="3" id="KW-1185">Reference proteome</keyword>
<protein>
    <submittedName>
        <fullName evidence="2">Uncharacterized protein</fullName>
    </submittedName>
</protein>
<dbReference type="EMBL" id="JAQQWE010000006">
    <property type="protein sequence ID" value="KAK7948030.1"/>
    <property type="molecule type" value="Genomic_DNA"/>
</dbReference>
<feature type="compositionally biased region" description="Basic and acidic residues" evidence="1">
    <location>
        <begin position="48"/>
        <end position="67"/>
    </location>
</feature>
<sequence length="158" mass="16790">MVQNYNPAEQRATRAYRRQSWRTGATEKDKTHALRVALSKLPKRKRRTFLDEAHEGPSRRPAAHAEHAGSSSSDPILISDDDNNEGEHGDGDADATIDDGENETAKTGGSNSSRSTNTGKPQGGPSLLDDDDDGQGADLRAPKATVPAAAAPILLPVP</sequence>
<feature type="compositionally biased region" description="Low complexity" evidence="1">
    <location>
        <begin position="68"/>
        <end position="78"/>
    </location>
</feature>
<evidence type="ECO:0000313" key="2">
    <source>
        <dbReference type="EMBL" id="KAK7948030.1"/>
    </source>
</evidence>
<feature type="compositionally biased region" description="Acidic residues" evidence="1">
    <location>
        <begin position="92"/>
        <end position="102"/>
    </location>
</feature>
<organism evidence="2 3">
    <name type="scientific">Apiospora aurea</name>
    <dbReference type="NCBI Taxonomy" id="335848"/>
    <lineage>
        <taxon>Eukaryota</taxon>
        <taxon>Fungi</taxon>
        <taxon>Dikarya</taxon>
        <taxon>Ascomycota</taxon>
        <taxon>Pezizomycotina</taxon>
        <taxon>Sordariomycetes</taxon>
        <taxon>Xylariomycetidae</taxon>
        <taxon>Amphisphaeriales</taxon>
        <taxon>Apiosporaceae</taxon>
        <taxon>Apiospora</taxon>
    </lineage>
</organism>
<dbReference type="RefSeq" id="XP_066697536.1">
    <property type="nucleotide sequence ID" value="XM_066845138.1"/>
</dbReference>
<feature type="compositionally biased region" description="Low complexity" evidence="1">
    <location>
        <begin position="107"/>
        <end position="127"/>
    </location>
</feature>
<name>A0ABR1Q653_9PEZI</name>
<proteinExistence type="predicted"/>
<dbReference type="GeneID" id="92078200"/>